<feature type="transmembrane region" description="Helical" evidence="1">
    <location>
        <begin position="612"/>
        <end position="632"/>
    </location>
</feature>
<dbReference type="Pfam" id="PF00689">
    <property type="entry name" value="Cation_ATPase_C"/>
    <property type="match status" value="1"/>
</dbReference>
<keyword evidence="1" id="KW-0812">Transmembrane</keyword>
<evidence type="ECO:0000313" key="3">
    <source>
        <dbReference type="EMBL" id="KRT85793.1"/>
    </source>
</evidence>
<accession>A0A0T6BEX0</accession>
<dbReference type="EMBL" id="LJIG01001147">
    <property type="protein sequence ID" value="KRT85793.1"/>
    <property type="molecule type" value="Genomic_DNA"/>
</dbReference>
<comment type="caution">
    <text evidence="3">The sequence shown here is derived from an EMBL/GenBank/DDBJ whole genome shotgun (WGS) entry which is preliminary data.</text>
</comment>
<gene>
    <name evidence="3" type="ORF">AMK59_1475</name>
</gene>
<dbReference type="PANTHER" id="PTHR13219:SF6">
    <property type="entry name" value="TRANSMEMBRANE PROTEIN 94"/>
    <property type="match status" value="1"/>
</dbReference>
<evidence type="ECO:0000259" key="2">
    <source>
        <dbReference type="Pfam" id="PF00689"/>
    </source>
</evidence>
<keyword evidence="4" id="KW-1185">Reference proteome</keyword>
<dbReference type="PANTHER" id="PTHR13219">
    <property type="entry name" value="TRANSMEMBRANE PROTEIN 94"/>
    <property type="match status" value="1"/>
</dbReference>
<dbReference type="AlphaFoldDB" id="A0A0T6BEX0"/>
<dbReference type="Proteomes" id="UP000051574">
    <property type="component" value="Unassembled WGS sequence"/>
</dbReference>
<feature type="transmembrane region" description="Helical" evidence="1">
    <location>
        <begin position="652"/>
        <end position="675"/>
    </location>
</feature>
<dbReference type="GO" id="GO:0000166">
    <property type="term" value="F:nucleotide binding"/>
    <property type="evidence" value="ECO:0007669"/>
    <property type="project" value="InterPro"/>
</dbReference>
<feature type="domain" description="Cation-transporting P-type ATPase C-terminal" evidence="2">
    <location>
        <begin position="604"/>
        <end position="776"/>
    </location>
</feature>
<sequence length="846" mass="96425">MDEAGSTTIGEVLDLTHNQSDPFKLHFDDTKWQKYLPSLKPLGLSILLNTCNLDTQETYNQFCSHITCEAIYNENLVPVTNRRCLCQLAKEIGFVEQAQKIFALEQQLSTFRHLQPEMVRRDNKYARSLSMSTKLKFPFPHMFAVVVKELSSGSMQLLSQGTADIILDSCVDYWDGHDLCPLMPSDRKKIQDFYQRSSLTAYCTAFAYRPLSKGINNKLSQVYLELPSDSRHLYHSHRSPTPVHWECSRNVLEPKIKSSLGQFFSTDSLLYNDTPCLDVCDAETCFNMQCNQVFIGMVTMQYQAQSDMVHLIEQLERACIRFVHFSKENELRSRVFSEKMGLESGWNCHISLLSDRNSNLETSRTMSFSAPCAINTDHATVKFDGESVPLMKRQTNAGNLEIHKSQDSVQETYTTHDWQSLSCLTDSTEHSAPINFDMSNRAKLPRGIDKIRPHIEQIDNVPLLVSLFTDCNASVTKEMLHIMQDYGEVVSVMGSSANNENMGSFMQADASIAIEPLYPQVCQLTPPYKPVEENNSFSPIELARYLSSIACSISLRKEEPTPIYHLIRESRHYVCCFRNSVQFWLCCCVSISLMQIIAAIFMLPALLTPGQVLWLVCFVTPLLSVSLMGTPVESDIMKRPQAKLQVTFNKEIATYVLWCYGCKFLILIIVVILTFAGTLSGYCTDFCALKNCSCILFYLPNFENTTNINNDWTDLEHSYTLLSAQNFTVIIIVLHFLCISASFVHRHKLFLHRSPHHNLLWIVMVMIVSAMQIIHTILSLTITNKEANEDTAFTVIHAFRIFACFSPFITIIVNELVKNEEIKVNLRYQRRARLDFGTKLGMNSPF</sequence>
<keyword evidence="1" id="KW-0472">Membrane</keyword>
<dbReference type="InterPro" id="IPR023299">
    <property type="entry name" value="ATPase_P-typ_cyto_dom_N"/>
</dbReference>
<dbReference type="Gene3D" id="1.20.1110.10">
    <property type="entry name" value="Calcium-transporting ATPase, transmembrane domain"/>
    <property type="match status" value="1"/>
</dbReference>
<name>A0A0T6BEX0_9SCAR</name>
<dbReference type="InterPro" id="IPR023298">
    <property type="entry name" value="ATPase_P-typ_TM_dom_sf"/>
</dbReference>
<evidence type="ECO:0000256" key="1">
    <source>
        <dbReference type="SAM" id="Phobius"/>
    </source>
</evidence>
<feature type="transmembrane region" description="Helical" evidence="1">
    <location>
        <begin position="581"/>
        <end position="605"/>
    </location>
</feature>
<dbReference type="OrthoDB" id="5568754at2759"/>
<organism evidence="3 4">
    <name type="scientific">Oryctes borbonicus</name>
    <dbReference type="NCBI Taxonomy" id="1629725"/>
    <lineage>
        <taxon>Eukaryota</taxon>
        <taxon>Metazoa</taxon>
        <taxon>Ecdysozoa</taxon>
        <taxon>Arthropoda</taxon>
        <taxon>Hexapoda</taxon>
        <taxon>Insecta</taxon>
        <taxon>Pterygota</taxon>
        <taxon>Neoptera</taxon>
        <taxon>Endopterygota</taxon>
        <taxon>Coleoptera</taxon>
        <taxon>Polyphaga</taxon>
        <taxon>Scarabaeiformia</taxon>
        <taxon>Scarabaeidae</taxon>
        <taxon>Dynastinae</taxon>
        <taxon>Oryctes</taxon>
    </lineage>
</organism>
<feature type="transmembrane region" description="Helical" evidence="1">
    <location>
        <begin position="759"/>
        <end position="778"/>
    </location>
</feature>
<dbReference type="InterPro" id="IPR006068">
    <property type="entry name" value="ATPase_P-typ_cation-transptr_C"/>
</dbReference>
<feature type="transmembrane region" description="Helical" evidence="1">
    <location>
        <begin position="798"/>
        <end position="817"/>
    </location>
</feature>
<keyword evidence="1" id="KW-1133">Transmembrane helix</keyword>
<evidence type="ECO:0000313" key="4">
    <source>
        <dbReference type="Proteomes" id="UP000051574"/>
    </source>
</evidence>
<proteinExistence type="predicted"/>
<feature type="transmembrane region" description="Helical" evidence="1">
    <location>
        <begin position="719"/>
        <end position="738"/>
    </location>
</feature>
<dbReference type="SUPFAM" id="SSF81665">
    <property type="entry name" value="Calcium ATPase, transmembrane domain M"/>
    <property type="match status" value="1"/>
</dbReference>
<dbReference type="InterPro" id="IPR039720">
    <property type="entry name" value="TMEM94"/>
</dbReference>
<protein>
    <recommendedName>
        <fullName evidence="2">Cation-transporting P-type ATPase C-terminal domain-containing protein</fullName>
    </recommendedName>
</protein>
<dbReference type="SUPFAM" id="SSF81660">
    <property type="entry name" value="Metal cation-transporting ATPase, ATP-binding domain N"/>
    <property type="match status" value="1"/>
</dbReference>
<reference evidence="3 4" key="1">
    <citation type="submission" date="2015-09" db="EMBL/GenBank/DDBJ databases">
        <title>Draft genome of the scarab beetle Oryctes borbonicus.</title>
        <authorList>
            <person name="Meyer J.M."/>
            <person name="Markov G.V."/>
            <person name="Baskaran P."/>
            <person name="Herrmann M."/>
            <person name="Sommer R.J."/>
            <person name="Roedelsperger C."/>
        </authorList>
    </citation>
    <scope>NUCLEOTIDE SEQUENCE [LARGE SCALE GENOMIC DNA]</scope>
    <source>
        <strain evidence="3">OB123</strain>
        <tissue evidence="3">Whole animal</tissue>
    </source>
</reference>